<dbReference type="InParanoid" id="I7M825"/>
<accession>I7M825</accession>
<gene>
    <name evidence="2" type="ORF">TTHERM_00191460</name>
</gene>
<sequence length="695" mass="81341">MLIEYFKYLDIFSQPYSFDTSKRQLRKSTVLGAFLSVTTISAALMYFIYLTYLFISNQMDPKFRSQIFITDDDVSFKLEDNLFAFAFKRADIGVYLKDIESQQGKTYLTYRGQYIYRNGTDIRFFNVSITNCQDPALKNYNCFDFSNLKNYSIAVGNANNVFSDLLIYVYRCQDTDIQYNPLPQNCANPSQIEEYINLNTGIVQFKLYTKQYNTTSKQFQVNYKNFYRLTTGSSMIAFDFKTQQQTTKISQGLLLQSEQVYSYPISYSLSDQTMDYKSFVQSTGLKYFNMYVFEVDEAVMLTQIQFPSYPEVLTLCNSTLNLLMCLGFLGRYVANKFIKQDLFVVILKNYYKGNFERILNNSKKHESYYNNPTSKLESIAAQKDNTNSEEKKNSILIPSFQVHSGQSVLSSLTNPYYDITQQNNDQIKEVNDQNQFKIKKQPQKEKQNSRQKIDQQLIINEKQSQETFVQEKQESPLNLEFKLFSESLHENFCLSPSSKVDQLLKFQPQKKQKNINQQELKNCSFKRKCQNQRKLLSKIKINIEQKIKDLNNKETQKKVESILFKLNLKNQKIFLKSKGLDPFLVKNISEQVESSIDFLKFYQDMIFIKKAIMMILSKEQFAALQLVGCSDEFSKNLSNNKYNTDTQMMNHFEEQLAISLSEESQIAHSKLFLQKFLNEDETLNEVDKRIYSSIV</sequence>
<evidence type="ECO:0000313" key="3">
    <source>
        <dbReference type="Proteomes" id="UP000009168"/>
    </source>
</evidence>
<dbReference type="Proteomes" id="UP000009168">
    <property type="component" value="Unassembled WGS sequence"/>
</dbReference>
<dbReference type="RefSeq" id="XP_001016723.2">
    <property type="nucleotide sequence ID" value="XM_001016723.2"/>
</dbReference>
<evidence type="ECO:0000313" key="2">
    <source>
        <dbReference type="EMBL" id="EAR96478.2"/>
    </source>
</evidence>
<keyword evidence="3" id="KW-1185">Reference proteome</keyword>
<dbReference type="AlphaFoldDB" id="I7M825"/>
<dbReference type="PANTHER" id="PTHR12621:SF7">
    <property type="entry name" value="CYSTEINE AND HISTIDINE-RICH DOMAIN-CONTAINING PROTEIN 1"/>
    <property type="match status" value="1"/>
</dbReference>
<proteinExistence type="predicted"/>
<keyword evidence="1" id="KW-1133">Transmembrane helix</keyword>
<feature type="transmembrane region" description="Helical" evidence="1">
    <location>
        <begin position="30"/>
        <end position="55"/>
    </location>
</feature>
<reference evidence="3" key="1">
    <citation type="journal article" date="2006" name="PLoS Biol.">
        <title>Macronuclear genome sequence of the ciliate Tetrahymena thermophila, a model eukaryote.</title>
        <authorList>
            <person name="Eisen J.A."/>
            <person name="Coyne R.S."/>
            <person name="Wu M."/>
            <person name="Wu D."/>
            <person name="Thiagarajan M."/>
            <person name="Wortman J.R."/>
            <person name="Badger J.H."/>
            <person name="Ren Q."/>
            <person name="Amedeo P."/>
            <person name="Jones K.M."/>
            <person name="Tallon L.J."/>
            <person name="Delcher A.L."/>
            <person name="Salzberg S.L."/>
            <person name="Silva J.C."/>
            <person name="Haas B.J."/>
            <person name="Majoros W.H."/>
            <person name="Farzad M."/>
            <person name="Carlton J.M."/>
            <person name="Smith R.K. Jr."/>
            <person name="Garg J."/>
            <person name="Pearlman R.E."/>
            <person name="Karrer K.M."/>
            <person name="Sun L."/>
            <person name="Manning G."/>
            <person name="Elde N.C."/>
            <person name="Turkewitz A.P."/>
            <person name="Asai D.J."/>
            <person name="Wilkes D.E."/>
            <person name="Wang Y."/>
            <person name="Cai H."/>
            <person name="Collins K."/>
            <person name="Stewart B.A."/>
            <person name="Lee S.R."/>
            <person name="Wilamowska K."/>
            <person name="Weinberg Z."/>
            <person name="Ruzzo W.L."/>
            <person name="Wloga D."/>
            <person name="Gaertig J."/>
            <person name="Frankel J."/>
            <person name="Tsao C.-C."/>
            <person name="Gorovsky M.A."/>
            <person name="Keeling P.J."/>
            <person name="Waller R.F."/>
            <person name="Patron N.J."/>
            <person name="Cherry J.M."/>
            <person name="Stover N.A."/>
            <person name="Krieger C.J."/>
            <person name="del Toro C."/>
            <person name="Ryder H.F."/>
            <person name="Williamson S.C."/>
            <person name="Barbeau R.A."/>
            <person name="Hamilton E.P."/>
            <person name="Orias E."/>
        </authorList>
    </citation>
    <scope>NUCLEOTIDE SEQUENCE [LARGE SCALE GENOMIC DNA]</scope>
    <source>
        <strain evidence="3">SB210</strain>
    </source>
</reference>
<keyword evidence="1" id="KW-0472">Membrane</keyword>
<keyword evidence="1 2" id="KW-0812">Transmembrane</keyword>
<dbReference type="GeneID" id="7832095"/>
<dbReference type="EMBL" id="GG662693">
    <property type="protein sequence ID" value="EAR96478.2"/>
    <property type="molecule type" value="Genomic_DNA"/>
</dbReference>
<dbReference type="GO" id="GO:0008270">
    <property type="term" value="F:zinc ion binding"/>
    <property type="evidence" value="ECO:0007669"/>
    <property type="project" value="TreeGrafter"/>
</dbReference>
<dbReference type="KEGG" id="tet:TTHERM_00191460"/>
<name>I7M825_TETTS</name>
<evidence type="ECO:0000256" key="1">
    <source>
        <dbReference type="SAM" id="Phobius"/>
    </source>
</evidence>
<protein>
    <submittedName>
        <fullName evidence="2">Transmembrane protein, putative</fullName>
    </submittedName>
</protein>
<dbReference type="PANTHER" id="PTHR12621">
    <property type="entry name" value="CYSTEINE AND HISTIDINE-RICH DOMAIN CHORD -CONTAINING PROTEIN"/>
    <property type="match status" value="1"/>
</dbReference>
<organism evidence="2 3">
    <name type="scientific">Tetrahymena thermophila (strain SB210)</name>
    <dbReference type="NCBI Taxonomy" id="312017"/>
    <lineage>
        <taxon>Eukaryota</taxon>
        <taxon>Sar</taxon>
        <taxon>Alveolata</taxon>
        <taxon>Ciliophora</taxon>
        <taxon>Intramacronucleata</taxon>
        <taxon>Oligohymenophorea</taxon>
        <taxon>Hymenostomatida</taxon>
        <taxon>Tetrahymenina</taxon>
        <taxon>Tetrahymenidae</taxon>
        <taxon>Tetrahymena</taxon>
    </lineage>
</organism>